<dbReference type="RefSeq" id="WP_241037524.1">
    <property type="nucleotide sequence ID" value="NZ_BAAAJF010000015.1"/>
</dbReference>
<gene>
    <name evidence="4" type="ORF">MMF94_16360</name>
</gene>
<feature type="region of interest" description="Disordered" evidence="1">
    <location>
        <begin position="1"/>
        <end position="34"/>
    </location>
</feature>
<feature type="compositionally biased region" description="Low complexity" evidence="1">
    <location>
        <begin position="285"/>
        <end position="300"/>
    </location>
</feature>
<evidence type="ECO:0000256" key="2">
    <source>
        <dbReference type="SAM" id="Phobius"/>
    </source>
</evidence>
<keyword evidence="2" id="KW-1133">Transmembrane helix</keyword>
<reference evidence="4 5" key="1">
    <citation type="submission" date="2022-03" db="EMBL/GenBank/DDBJ databases">
        <title>Pseudonocardia alaer sp. nov., a novel actinomycete isolated from reed forest soil.</title>
        <authorList>
            <person name="Wang L."/>
        </authorList>
    </citation>
    <scope>NUCLEOTIDE SEQUENCE [LARGE SCALE GENOMIC DNA]</scope>
    <source>
        <strain evidence="4 5">Y-16303</strain>
    </source>
</reference>
<dbReference type="InterPro" id="IPR031928">
    <property type="entry name" value="RsdA_SigD-bd"/>
</dbReference>
<feature type="transmembrane region" description="Helical" evidence="2">
    <location>
        <begin position="121"/>
        <end position="143"/>
    </location>
</feature>
<dbReference type="Proteomes" id="UP001299970">
    <property type="component" value="Unassembled WGS sequence"/>
</dbReference>
<organism evidence="4 5">
    <name type="scientific">Pseudonocardia alaniniphila</name>
    <dbReference type="NCBI Taxonomy" id="75291"/>
    <lineage>
        <taxon>Bacteria</taxon>
        <taxon>Bacillati</taxon>
        <taxon>Actinomycetota</taxon>
        <taxon>Actinomycetes</taxon>
        <taxon>Pseudonocardiales</taxon>
        <taxon>Pseudonocardiaceae</taxon>
        <taxon>Pseudonocardia</taxon>
    </lineage>
</organism>
<feature type="compositionally biased region" description="Polar residues" evidence="1">
    <location>
        <begin position="258"/>
        <end position="280"/>
    </location>
</feature>
<feature type="compositionally biased region" description="Low complexity" evidence="1">
    <location>
        <begin position="387"/>
        <end position="407"/>
    </location>
</feature>
<evidence type="ECO:0000313" key="4">
    <source>
        <dbReference type="EMBL" id="MCH6167257.1"/>
    </source>
</evidence>
<feature type="region of interest" description="Disordered" evidence="1">
    <location>
        <begin position="226"/>
        <end position="446"/>
    </location>
</feature>
<protein>
    <submittedName>
        <fullName evidence="4">Anti-sigma-D factor RsdA</fullName>
    </submittedName>
</protein>
<keyword evidence="2" id="KW-0472">Membrane</keyword>
<feature type="domain" description="Anti-sigma-D factor RsdA sigma factor binding region" evidence="3">
    <location>
        <begin position="45"/>
        <end position="94"/>
    </location>
</feature>
<dbReference type="EMBL" id="JAKXMK010000012">
    <property type="protein sequence ID" value="MCH6167257.1"/>
    <property type="molecule type" value="Genomic_DNA"/>
</dbReference>
<sequence>MRDDTYGPGRNPFEHRRPRHSSNGHRPAHMQTRPVPLDEIGEPVDLVAVQADDELINALAAGMTVSSPGRGGYGADDRVAAILAAWKADVDVDPIPELIDTDTAVATVRAARRPGRRARHLAPVAAAAAFVVLAIGAVSVGSYNAQPDDALWGVSKVLYSQRAESVEAAVRVEARITKAKEALVAGQPVTAAQELQQARADLSVVRPEEGRNELTQVQEFLVAKAAETPNGTPTDPGTPLSTQPSRPVPPGAAIQRPGRSSSTEPPQPSGTQVPPSSASVLQGVPASPASGSSTPPTGESSSRDPRHQRGGPGPGDPGDGSSADPRRQLSPASPGNPTGPPSNPAGATTAPQGPQPSRDPGAPNSPETTTRPQTPPATAEGDPQGASSTRPGQSTSGSTTSTQSMGGAPSPDRGPDGQHTANHGEGGLTGTTAAGSDSEPPTSTVS</sequence>
<feature type="compositionally biased region" description="Low complexity" evidence="1">
    <location>
        <begin position="228"/>
        <end position="239"/>
    </location>
</feature>
<comment type="caution">
    <text evidence="4">The sequence shown here is derived from an EMBL/GenBank/DDBJ whole genome shotgun (WGS) entry which is preliminary data.</text>
</comment>
<evidence type="ECO:0000259" key="3">
    <source>
        <dbReference type="Pfam" id="PF16751"/>
    </source>
</evidence>
<keyword evidence="2" id="KW-0812">Transmembrane</keyword>
<proteinExistence type="predicted"/>
<evidence type="ECO:0000256" key="1">
    <source>
        <dbReference type="SAM" id="MobiDB-lite"/>
    </source>
</evidence>
<dbReference type="Pfam" id="PF16751">
    <property type="entry name" value="RsdA_SigD_bd"/>
    <property type="match status" value="1"/>
</dbReference>
<name>A0ABS9TFE5_9PSEU</name>
<feature type="compositionally biased region" description="Low complexity" evidence="1">
    <location>
        <begin position="366"/>
        <end position="380"/>
    </location>
</feature>
<accession>A0ABS9TFE5</accession>
<feature type="compositionally biased region" description="Basic residues" evidence="1">
    <location>
        <begin position="16"/>
        <end position="28"/>
    </location>
</feature>
<evidence type="ECO:0000313" key="5">
    <source>
        <dbReference type="Proteomes" id="UP001299970"/>
    </source>
</evidence>
<keyword evidence="5" id="KW-1185">Reference proteome</keyword>